<dbReference type="EMBL" id="REGN01010203">
    <property type="protein sequence ID" value="RMZ99506.1"/>
    <property type="molecule type" value="Genomic_DNA"/>
</dbReference>
<gene>
    <name evidence="1" type="ORF">BpHYR1_045436</name>
</gene>
<dbReference type="Proteomes" id="UP000276133">
    <property type="component" value="Unassembled WGS sequence"/>
</dbReference>
<comment type="caution">
    <text evidence="1">The sequence shown here is derived from an EMBL/GenBank/DDBJ whole genome shotgun (WGS) entry which is preliminary data.</text>
</comment>
<name>A0A3M7PK57_BRAPC</name>
<evidence type="ECO:0000313" key="1">
    <source>
        <dbReference type="EMBL" id="RMZ99506.1"/>
    </source>
</evidence>
<proteinExistence type="predicted"/>
<protein>
    <submittedName>
        <fullName evidence="1">Uncharacterized protein</fullName>
    </submittedName>
</protein>
<keyword evidence="2" id="KW-1185">Reference proteome</keyword>
<sequence length="128" mass="14582">MILDLDLDLDSLLVLDSDRVLDLVRLAGDLDLYDLDLERVADFLARFRLESSRLVDLERERRIGEYVGEPLSLRRVLDTDLDRLFDQKGLATRHSKNPKILNPSRFNRCSLRVMVASAPSKVSAKGTV</sequence>
<organism evidence="1 2">
    <name type="scientific">Brachionus plicatilis</name>
    <name type="common">Marine rotifer</name>
    <name type="synonym">Brachionus muelleri</name>
    <dbReference type="NCBI Taxonomy" id="10195"/>
    <lineage>
        <taxon>Eukaryota</taxon>
        <taxon>Metazoa</taxon>
        <taxon>Spiralia</taxon>
        <taxon>Gnathifera</taxon>
        <taxon>Rotifera</taxon>
        <taxon>Eurotatoria</taxon>
        <taxon>Monogononta</taxon>
        <taxon>Pseudotrocha</taxon>
        <taxon>Ploima</taxon>
        <taxon>Brachionidae</taxon>
        <taxon>Brachionus</taxon>
    </lineage>
</organism>
<accession>A0A3M7PK57</accession>
<dbReference type="AlphaFoldDB" id="A0A3M7PK57"/>
<evidence type="ECO:0000313" key="2">
    <source>
        <dbReference type="Proteomes" id="UP000276133"/>
    </source>
</evidence>
<reference evidence="1 2" key="1">
    <citation type="journal article" date="2018" name="Sci. Rep.">
        <title>Genomic signatures of local adaptation to the degree of environmental predictability in rotifers.</title>
        <authorList>
            <person name="Franch-Gras L."/>
            <person name="Hahn C."/>
            <person name="Garcia-Roger E.M."/>
            <person name="Carmona M.J."/>
            <person name="Serra M."/>
            <person name="Gomez A."/>
        </authorList>
    </citation>
    <scope>NUCLEOTIDE SEQUENCE [LARGE SCALE GENOMIC DNA]</scope>
    <source>
        <strain evidence="1">HYR1</strain>
    </source>
</reference>